<dbReference type="SUPFAM" id="SSF81606">
    <property type="entry name" value="PP2C-like"/>
    <property type="match status" value="1"/>
</dbReference>
<dbReference type="EMBL" id="QGKV02001507">
    <property type="protein sequence ID" value="KAF3532919.1"/>
    <property type="molecule type" value="Genomic_DNA"/>
</dbReference>
<protein>
    <recommendedName>
        <fullName evidence="3">PPM-type phosphatase domain-containing protein</fullName>
    </recommendedName>
</protein>
<reference evidence="1 2" key="1">
    <citation type="journal article" date="2020" name="BMC Genomics">
        <title>Intraspecific diversification of the crop wild relative Brassica cretica Lam. using demographic model selection.</title>
        <authorList>
            <person name="Kioukis A."/>
            <person name="Michalopoulou V.A."/>
            <person name="Briers L."/>
            <person name="Pirintsos S."/>
            <person name="Studholme D.J."/>
            <person name="Pavlidis P."/>
            <person name="Sarris P.F."/>
        </authorList>
    </citation>
    <scope>NUCLEOTIDE SEQUENCE [LARGE SCALE GENOMIC DNA]</scope>
    <source>
        <strain evidence="2">cv. PFS-1207/04</strain>
    </source>
</reference>
<proteinExistence type="predicted"/>
<accession>A0ABQ7BKV7</accession>
<comment type="caution">
    <text evidence="1">The sequence shown here is derived from an EMBL/GenBank/DDBJ whole genome shotgun (WGS) entry which is preliminary data.</text>
</comment>
<gene>
    <name evidence="1" type="ORF">DY000_02042760</name>
</gene>
<dbReference type="InterPro" id="IPR036457">
    <property type="entry name" value="PPM-type-like_dom_sf"/>
</dbReference>
<evidence type="ECO:0000313" key="1">
    <source>
        <dbReference type="EMBL" id="KAF3532919.1"/>
    </source>
</evidence>
<sequence>MKSFPDMVTLLKDGRENDFQALQHVNMEEQQIKIEEHRISFDEKKQFVIVATDGLSNFLINNESIASFVATIHGFTLEELMNVPTGRRQNYHDDVTVIVVTFGTDQCTSKASPLV</sequence>
<name>A0ABQ7BKV7_BRACR</name>
<organism evidence="1 2">
    <name type="scientific">Brassica cretica</name>
    <name type="common">Mustard</name>
    <dbReference type="NCBI Taxonomy" id="69181"/>
    <lineage>
        <taxon>Eukaryota</taxon>
        <taxon>Viridiplantae</taxon>
        <taxon>Streptophyta</taxon>
        <taxon>Embryophyta</taxon>
        <taxon>Tracheophyta</taxon>
        <taxon>Spermatophyta</taxon>
        <taxon>Magnoliopsida</taxon>
        <taxon>eudicotyledons</taxon>
        <taxon>Gunneridae</taxon>
        <taxon>Pentapetalae</taxon>
        <taxon>rosids</taxon>
        <taxon>malvids</taxon>
        <taxon>Brassicales</taxon>
        <taxon>Brassicaceae</taxon>
        <taxon>Brassiceae</taxon>
        <taxon>Brassica</taxon>
    </lineage>
</organism>
<evidence type="ECO:0008006" key="3">
    <source>
        <dbReference type="Google" id="ProtNLM"/>
    </source>
</evidence>
<dbReference type="Gene3D" id="3.60.40.10">
    <property type="entry name" value="PPM-type phosphatase domain"/>
    <property type="match status" value="1"/>
</dbReference>
<dbReference type="Proteomes" id="UP000266723">
    <property type="component" value="Unassembled WGS sequence"/>
</dbReference>
<evidence type="ECO:0000313" key="2">
    <source>
        <dbReference type="Proteomes" id="UP000266723"/>
    </source>
</evidence>
<keyword evidence="2" id="KW-1185">Reference proteome</keyword>